<dbReference type="InterPro" id="IPR001893">
    <property type="entry name" value="Cys-rich_GLG1_repeat"/>
</dbReference>
<keyword evidence="8" id="KW-0472">Membrane</keyword>
<evidence type="ECO:0000256" key="11">
    <source>
        <dbReference type="PROSITE-ProRule" id="PRU00622"/>
    </source>
</evidence>
<dbReference type="InterPro" id="IPR017873">
    <property type="entry name" value="Cys-rich_GLG1_repeat_euk"/>
</dbReference>
<keyword evidence="5" id="KW-0677">Repeat</keyword>
<dbReference type="AlphaFoldDB" id="A0A3B5L3X4"/>
<feature type="repeat" description="Cys-rich GLG1" evidence="11">
    <location>
        <begin position="395"/>
        <end position="454"/>
    </location>
</feature>
<feature type="repeat" description="Cys-rich GLG1" evidence="11">
    <location>
        <begin position="456"/>
        <end position="518"/>
    </location>
</feature>
<evidence type="ECO:0000256" key="1">
    <source>
        <dbReference type="ARBA" id="ARBA00004479"/>
    </source>
</evidence>
<evidence type="ECO:0000256" key="10">
    <source>
        <dbReference type="ARBA" id="ARBA00024182"/>
    </source>
</evidence>
<name>A0A3B5L3X4_9TELE</name>
<dbReference type="InterPro" id="IPR039728">
    <property type="entry name" value="GLG1"/>
</dbReference>
<keyword evidence="9" id="KW-0325">Glycoprotein</keyword>
<dbReference type="PROSITE" id="PS51289">
    <property type="entry name" value="GLG1_C_RICH"/>
    <property type="match status" value="3"/>
</dbReference>
<dbReference type="GO" id="GO:0017134">
    <property type="term" value="F:fibroblast growth factor binding"/>
    <property type="evidence" value="ECO:0007669"/>
    <property type="project" value="TreeGrafter"/>
</dbReference>
<organism evidence="14 15">
    <name type="scientific">Xiphophorus couchianus</name>
    <name type="common">Monterrey platyfish</name>
    <dbReference type="NCBI Taxonomy" id="32473"/>
    <lineage>
        <taxon>Eukaryota</taxon>
        <taxon>Metazoa</taxon>
        <taxon>Chordata</taxon>
        <taxon>Craniata</taxon>
        <taxon>Vertebrata</taxon>
        <taxon>Euteleostomi</taxon>
        <taxon>Actinopterygii</taxon>
        <taxon>Neopterygii</taxon>
        <taxon>Teleostei</taxon>
        <taxon>Neoteleostei</taxon>
        <taxon>Acanthomorphata</taxon>
        <taxon>Ovalentaria</taxon>
        <taxon>Atherinomorphae</taxon>
        <taxon>Cyprinodontiformes</taxon>
        <taxon>Poeciliidae</taxon>
        <taxon>Poeciliinae</taxon>
        <taxon>Xiphophorus</taxon>
    </lineage>
</organism>
<feature type="repeat" description="Cys-rich GLG1" evidence="11">
    <location>
        <begin position="266"/>
        <end position="326"/>
    </location>
</feature>
<evidence type="ECO:0000256" key="13">
    <source>
        <dbReference type="SAM" id="SignalP"/>
    </source>
</evidence>
<dbReference type="GO" id="GO:0000139">
    <property type="term" value="C:Golgi membrane"/>
    <property type="evidence" value="ECO:0007669"/>
    <property type="project" value="InterPro"/>
</dbReference>
<evidence type="ECO:0000256" key="9">
    <source>
        <dbReference type="ARBA" id="ARBA00023180"/>
    </source>
</evidence>
<feature type="signal peptide" evidence="13">
    <location>
        <begin position="1"/>
        <end position="25"/>
    </location>
</feature>
<keyword evidence="4 13" id="KW-0732">Signal</keyword>
<dbReference type="Ensembl" id="ENSXCOT00000004597.1">
    <property type="protein sequence ID" value="ENSXCOP00000004541.1"/>
    <property type="gene ID" value="ENSXCOG00000003591.1"/>
</dbReference>
<evidence type="ECO:0000313" key="14">
    <source>
        <dbReference type="Ensembl" id="ENSXCOP00000004541.1"/>
    </source>
</evidence>
<dbReference type="GeneTree" id="ENSGT00390000011262"/>
<evidence type="ECO:0000256" key="5">
    <source>
        <dbReference type="ARBA" id="ARBA00022737"/>
    </source>
</evidence>
<dbReference type="PANTHER" id="PTHR11884">
    <property type="entry name" value="SELECTIN LIGAND RELATED"/>
    <property type="match status" value="1"/>
</dbReference>
<reference evidence="14" key="2">
    <citation type="submission" date="2025-09" db="UniProtKB">
        <authorList>
            <consortium name="Ensembl"/>
        </authorList>
    </citation>
    <scope>IDENTIFICATION</scope>
</reference>
<keyword evidence="6" id="KW-0730">Sialic acid</keyword>
<evidence type="ECO:0000256" key="4">
    <source>
        <dbReference type="ARBA" id="ARBA00022729"/>
    </source>
</evidence>
<dbReference type="Pfam" id="PF00839">
    <property type="entry name" value="Cys_rich_FGFR"/>
    <property type="match status" value="6"/>
</dbReference>
<evidence type="ECO:0000256" key="2">
    <source>
        <dbReference type="ARBA" id="ARBA00018563"/>
    </source>
</evidence>
<proteinExistence type="predicted"/>
<sequence>MADCIRVPLTLLVMCVFSLAHQVRGGENNGVGRHGAVGDNPANHAAGPGPGANQGTAERNQAAGASLSRRPSTGWKLSDEAVCREDLTRRCPKHSWNNNLAVLECLQDKKEVNYCRVCLNVSSGTASVTYAVCFLFQLLWNYKLNLTKDPKFESVAVEVCKTSISEIKECAAEERGKGYLVSCLVDNRGNITDYQCNQFITKMASIIYSDYRLICGFLDKCEEDINTLHCGSISTGEKDVHSQGEVIACLEKGLVREVEEQPGAHRVRDGCKKAIMRVAELSSDDFHLDRYLYLACRDDRERFCENTAAGEGRVYKCLFNHKFEDAMSERCREALTTRQKLIAQDYKVSYSLAKACKSDLRKYRCNVDANMPRAKETRLSYLLLCLEAAVHRGRVVSGECQGEMMDYRRMLMEDFSLSPEIVLHCRSEIESHCSGLHRKGRTLHCLMRVGRGDMEAIEPTCQKALKDLVQEADPGADYRIDRALNEACESVIQTACKHIRNGDPMILSCLMEHLYTEKMVEDCEHRLLELQYFIARDWK</sequence>
<evidence type="ECO:0000256" key="12">
    <source>
        <dbReference type="SAM" id="MobiDB-lite"/>
    </source>
</evidence>
<evidence type="ECO:0000313" key="15">
    <source>
        <dbReference type="Proteomes" id="UP000261380"/>
    </source>
</evidence>
<feature type="compositionally biased region" description="Low complexity" evidence="12">
    <location>
        <begin position="38"/>
        <end position="57"/>
    </location>
</feature>
<feature type="region of interest" description="Disordered" evidence="12">
    <location>
        <begin position="30"/>
        <end position="73"/>
    </location>
</feature>
<keyword evidence="3" id="KW-0812">Transmembrane</keyword>
<dbReference type="Proteomes" id="UP000261380">
    <property type="component" value="Unplaced"/>
</dbReference>
<accession>A0A3B5L3X4</accession>
<dbReference type="PANTHER" id="PTHR11884:SF1">
    <property type="entry name" value="GOLGI APPARATUS PROTEIN 1"/>
    <property type="match status" value="1"/>
</dbReference>
<dbReference type="STRING" id="32473.ENSXCOP00000004541"/>
<evidence type="ECO:0000256" key="7">
    <source>
        <dbReference type="ARBA" id="ARBA00022989"/>
    </source>
</evidence>
<reference evidence="14" key="1">
    <citation type="submission" date="2025-08" db="UniProtKB">
        <authorList>
            <consortium name="Ensembl"/>
        </authorList>
    </citation>
    <scope>IDENTIFICATION</scope>
</reference>
<evidence type="ECO:0000256" key="8">
    <source>
        <dbReference type="ARBA" id="ARBA00023136"/>
    </source>
</evidence>
<protein>
    <recommendedName>
        <fullName evidence="2">Golgi apparatus protein 1</fullName>
    </recommendedName>
</protein>
<evidence type="ECO:0000256" key="6">
    <source>
        <dbReference type="ARBA" id="ARBA00022981"/>
    </source>
</evidence>
<feature type="chain" id="PRO_5017284411" description="Golgi apparatus protein 1" evidence="13">
    <location>
        <begin position="26"/>
        <end position="539"/>
    </location>
</feature>
<keyword evidence="15" id="KW-1185">Reference proteome</keyword>
<comment type="subcellular location">
    <subcellularLocation>
        <location evidence="10">Golgi outpost</location>
    </subcellularLocation>
    <subcellularLocation>
        <location evidence="1">Membrane</location>
        <topology evidence="1">Single-pass type I membrane protein</topology>
    </subcellularLocation>
</comment>
<evidence type="ECO:0000256" key="3">
    <source>
        <dbReference type="ARBA" id="ARBA00022692"/>
    </source>
</evidence>
<keyword evidence="7" id="KW-1133">Transmembrane helix</keyword>